<name>A0A2T7C1G9_9POAL</name>
<evidence type="ECO:0000313" key="3">
    <source>
        <dbReference type="Proteomes" id="UP000244336"/>
    </source>
</evidence>
<protein>
    <submittedName>
        <fullName evidence="2">Uncharacterized protein</fullName>
    </submittedName>
</protein>
<sequence>MVDADELDGPLNVGHGPAHFRRRQSLLEVNLLVPVRQLDEDEIHDGSALAQVAVRDALREIGPEDLVSNRELDIHRKAEKSRAQEVPGSGAPSSSTGRCRRAQCSPLSPECTRRDDPVRCRVGKRPRIP</sequence>
<evidence type="ECO:0000256" key="1">
    <source>
        <dbReference type="SAM" id="MobiDB-lite"/>
    </source>
</evidence>
<dbReference type="AlphaFoldDB" id="A0A2T7C1G9"/>
<reference evidence="2 3" key="1">
    <citation type="submission" date="2018-04" db="EMBL/GenBank/DDBJ databases">
        <title>WGS assembly of Panicum hallii var. hallii HAL2.</title>
        <authorList>
            <person name="Lovell J."/>
            <person name="Jenkins J."/>
            <person name="Lowry D."/>
            <person name="Mamidi S."/>
            <person name="Sreedasyam A."/>
            <person name="Weng X."/>
            <person name="Barry K."/>
            <person name="Bonette J."/>
            <person name="Campitelli B."/>
            <person name="Daum C."/>
            <person name="Gordon S."/>
            <person name="Gould B."/>
            <person name="Lipzen A."/>
            <person name="MacQueen A."/>
            <person name="Palacio-Mejia J."/>
            <person name="Plott C."/>
            <person name="Shakirov E."/>
            <person name="Shu S."/>
            <person name="Yoshinaga Y."/>
            <person name="Zane M."/>
            <person name="Rokhsar D."/>
            <person name="Grimwood J."/>
            <person name="Schmutz J."/>
            <person name="Juenger T."/>
        </authorList>
    </citation>
    <scope>NUCLEOTIDE SEQUENCE [LARGE SCALE GENOMIC DNA]</scope>
    <source>
        <strain evidence="3">cv. HAL2</strain>
    </source>
</reference>
<feature type="compositionally biased region" description="Basic and acidic residues" evidence="1">
    <location>
        <begin position="65"/>
        <end position="83"/>
    </location>
</feature>
<proteinExistence type="predicted"/>
<evidence type="ECO:0000313" key="2">
    <source>
        <dbReference type="EMBL" id="PUZ37176.1"/>
    </source>
</evidence>
<organism evidence="2 3">
    <name type="scientific">Panicum hallii var. hallii</name>
    <dbReference type="NCBI Taxonomy" id="1504633"/>
    <lineage>
        <taxon>Eukaryota</taxon>
        <taxon>Viridiplantae</taxon>
        <taxon>Streptophyta</taxon>
        <taxon>Embryophyta</taxon>
        <taxon>Tracheophyta</taxon>
        <taxon>Spermatophyta</taxon>
        <taxon>Magnoliopsida</taxon>
        <taxon>Liliopsida</taxon>
        <taxon>Poales</taxon>
        <taxon>Poaceae</taxon>
        <taxon>PACMAD clade</taxon>
        <taxon>Panicoideae</taxon>
        <taxon>Panicodae</taxon>
        <taxon>Paniceae</taxon>
        <taxon>Panicinae</taxon>
        <taxon>Panicum</taxon>
        <taxon>Panicum sect. Panicum</taxon>
    </lineage>
</organism>
<dbReference type="Proteomes" id="UP000244336">
    <property type="component" value="Chromosome 9"/>
</dbReference>
<feature type="region of interest" description="Disordered" evidence="1">
    <location>
        <begin position="65"/>
        <end position="116"/>
    </location>
</feature>
<dbReference type="EMBL" id="CM009757">
    <property type="protein sequence ID" value="PUZ37176.1"/>
    <property type="molecule type" value="Genomic_DNA"/>
</dbReference>
<keyword evidence="3" id="KW-1185">Reference proteome</keyword>
<gene>
    <name evidence="2" type="ORF">GQ55_9G097700</name>
</gene>
<dbReference type="Gramene" id="PUZ37176">
    <property type="protein sequence ID" value="PUZ37176"/>
    <property type="gene ID" value="GQ55_9G097700"/>
</dbReference>
<accession>A0A2T7C1G9</accession>